<feature type="transmembrane region" description="Helical" evidence="1">
    <location>
        <begin position="204"/>
        <end position="223"/>
    </location>
</feature>
<dbReference type="InterPro" id="IPR007492">
    <property type="entry name" value="LytTR_DNA-bd_dom"/>
</dbReference>
<dbReference type="Gene3D" id="2.40.50.1020">
    <property type="entry name" value="LytTr DNA-binding domain"/>
    <property type="match status" value="1"/>
</dbReference>
<evidence type="ECO:0000259" key="2">
    <source>
        <dbReference type="PROSITE" id="PS50930"/>
    </source>
</evidence>
<proteinExistence type="predicted"/>
<gene>
    <name evidence="7" type="ORF">SAMEA2341614_00290</name>
    <name evidence="3" type="ORF">SAMEA2696412_01201</name>
    <name evidence="5" type="ORF">SAMEA3206930_01420</name>
    <name evidence="4" type="ORF">SAMEA3309551_01089</name>
    <name evidence="6" type="ORF">SAMEA3309557_00761</name>
</gene>
<feature type="transmembrane region" description="Helical" evidence="1">
    <location>
        <begin position="156"/>
        <end position="176"/>
    </location>
</feature>
<keyword evidence="1" id="KW-1133">Transmembrane helix</keyword>
<evidence type="ECO:0000313" key="5">
    <source>
        <dbReference type="EMBL" id="VNP91682.1"/>
    </source>
</evidence>
<dbReference type="PANTHER" id="PTHR37299:SF4">
    <property type="entry name" value="TRANSCRIPTIONAL REGULATOR"/>
    <property type="match status" value="1"/>
</dbReference>
<dbReference type="GO" id="GO:0000156">
    <property type="term" value="F:phosphorelay response regulator activity"/>
    <property type="evidence" value="ECO:0007669"/>
    <property type="project" value="InterPro"/>
</dbReference>
<name>A0A4J2AEM8_STREE</name>
<evidence type="ECO:0000256" key="1">
    <source>
        <dbReference type="SAM" id="Phobius"/>
    </source>
</evidence>
<keyword evidence="1" id="KW-0812">Transmembrane</keyword>
<dbReference type="EMBL" id="CAATFZ010000009">
    <property type="protein sequence ID" value="VNP26284.1"/>
    <property type="molecule type" value="Genomic_DNA"/>
</dbReference>
<accession>A0A4J2AEM8</accession>
<evidence type="ECO:0000313" key="3">
    <source>
        <dbReference type="EMBL" id="VNP26284.1"/>
    </source>
</evidence>
<evidence type="ECO:0000313" key="7">
    <source>
        <dbReference type="EMBL" id="VNQ16794.1"/>
    </source>
</evidence>
<reference evidence="7" key="1">
    <citation type="submission" date="2019-04" db="EMBL/GenBank/DDBJ databases">
        <authorList>
            <consortium name="Pathogen Informatics"/>
        </authorList>
    </citation>
    <scope>NUCLEOTIDE SEQUENCE</scope>
    <source>
        <strain evidence="7">GPSC176</strain>
        <strain evidence="3">GPSC40</strain>
        <strain evidence="5">GPSC7</strain>
    </source>
</reference>
<keyword evidence="1" id="KW-0472">Membrane</keyword>
<dbReference type="PANTHER" id="PTHR37299">
    <property type="entry name" value="TRANSCRIPTIONAL REGULATOR-RELATED"/>
    <property type="match status" value="1"/>
</dbReference>
<dbReference type="EMBL" id="CAATGM010000007">
    <property type="protein sequence ID" value="VNP54133.1"/>
    <property type="molecule type" value="Genomic_DNA"/>
</dbReference>
<evidence type="ECO:0000313" key="6">
    <source>
        <dbReference type="EMBL" id="VNQ13039.1"/>
    </source>
</evidence>
<dbReference type="AlphaFoldDB" id="A0A4J2AEM8"/>
<organism evidence="7">
    <name type="scientific">Streptococcus pneumoniae</name>
    <dbReference type="NCBI Taxonomy" id="1313"/>
    <lineage>
        <taxon>Bacteria</taxon>
        <taxon>Bacillati</taxon>
        <taxon>Bacillota</taxon>
        <taxon>Bacilli</taxon>
        <taxon>Lactobacillales</taxon>
        <taxon>Streptococcaceae</taxon>
        <taxon>Streptococcus</taxon>
    </lineage>
</organism>
<dbReference type="PROSITE" id="PS50930">
    <property type="entry name" value="HTH_LYTTR"/>
    <property type="match status" value="1"/>
</dbReference>
<dbReference type="EMBL" id="CAATHU010000002">
    <property type="protein sequence ID" value="VNQ16794.1"/>
    <property type="molecule type" value="Genomic_DNA"/>
</dbReference>
<feature type="transmembrane region" description="Helical" evidence="1">
    <location>
        <begin position="229"/>
        <end position="248"/>
    </location>
</feature>
<dbReference type="Pfam" id="PF04397">
    <property type="entry name" value="LytTR"/>
    <property type="match status" value="1"/>
</dbReference>
<feature type="domain" description="HTH LytTR-type" evidence="2">
    <location>
        <begin position="42"/>
        <end position="108"/>
    </location>
</feature>
<sequence length="375" mass="42280">MKLRIEIDGNLEETEIVIKTPTLTDEIADLQRLLQESKAPRLTFYKGTGEYYLDLSEILFFETEGSKIYAHNQKEAYEVRLKLYELESILPRYFNRVSKSTIANIRQILLSGQVLFRNGHHFLLSDAQGGSCLTALPIPPKRKSKKHEVKNMKKKAFGIVLLVLAAWILLQGNFGIPSLDGKIWPLLGIVFFAYKSIESILRRHLTSAVFTGLLALIIANYAYDLLPVTNHSLIWASILVVLGVGYLTHSSKFWNEKKWWYNGKKTVVTDKEVAFGSGTFYKQDQDLVDDQVEVAFGDAKIYYDNAEMLGDFATLNIEVAFGNATVYVPQHWRVDLKVETSFGAAKADAPVAPTSKTLTIRGDVAFGKLEIVYVK</sequence>
<dbReference type="GO" id="GO:0003677">
    <property type="term" value="F:DNA binding"/>
    <property type="evidence" value="ECO:0007669"/>
    <property type="project" value="InterPro"/>
</dbReference>
<dbReference type="SMART" id="SM00850">
    <property type="entry name" value="LytTR"/>
    <property type="match status" value="1"/>
</dbReference>
<evidence type="ECO:0000313" key="4">
    <source>
        <dbReference type="EMBL" id="VNP54133.1"/>
    </source>
</evidence>
<dbReference type="InterPro" id="IPR046947">
    <property type="entry name" value="LytR-like"/>
</dbReference>
<feature type="transmembrane region" description="Helical" evidence="1">
    <location>
        <begin position="182"/>
        <end position="197"/>
    </location>
</feature>
<dbReference type="EMBL" id="CAATHO010000005">
    <property type="protein sequence ID" value="VNQ13039.1"/>
    <property type="molecule type" value="Genomic_DNA"/>
</dbReference>
<protein>
    <submittedName>
        <fullName evidence="7">Transcriptional regulator</fullName>
    </submittedName>
</protein>
<dbReference type="EMBL" id="CAATHC010000007">
    <property type="protein sequence ID" value="VNP91682.1"/>
    <property type="molecule type" value="Genomic_DNA"/>
</dbReference>